<proteinExistence type="predicted"/>
<reference evidence="1" key="1">
    <citation type="submission" date="2021-05" db="EMBL/GenBank/DDBJ databases">
        <authorList>
            <person name="Alioto T."/>
            <person name="Alioto T."/>
            <person name="Gomez Garrido J."/>
        </authorList>
    </citation>
    <scope>NUCLEOTIDE SEQUENCE</scope>
</reference>
<dbReference type="AlphaFoldDB" id="A0A8D8ABA3"/>
<protein>
    <submittedName>
        <fullName evidence="1">(northern house mosquito) hypothetical protein</fullName>
    </submittedName>
</protein>
<sequence length="118" mass="12974">MTSNRSQHLLIRTALGLNFCTAGTDEDTDPTVSSSIVSSATTSKGIVGDIRRLISGLFRVFPEGFGEDDRKVLHRRRGCNILVSFLSSCLRGKSLARINLDIHCRKDLSPRVGKKSKL</sequence>
<name>A0A8D8ABA3_CULPI</name>
<evidence type="ECO:0000313" key="1">
    <source>
        <dbReference type="EMBL" id="CAG6453879.1"/>
    </source>
</evidence>
<dbReference type="EMBL" id="HBUE01024032">
    <property type="protein sequence ID" value="CAG6453879.1"/>
    <property type="molecule type" value="Transcribed_RNA"/>
</dbReference>
<organism evidence="1">
    <name type="scientific">Culex pipiens</name>
    <name type="common">House mosquito</name>
    <dbReference type="NCBI Taxonomy" id="7175"/>
    <lineage>
        <taxon>Eukaryota</taxon>
        <taxon>Metazoa</taxon>
        <taxon>Ecdysozoa</taxon>
        <taxon>Arthropoda</taxon>
        <taxon>Hexapoda</taxon>
        <taxon>Insecta</taxon>
        <taxon>Pterygota</taxon>
        <taxon>Neoptera</taxon>
        <taxon>Endopterygota</taxon>
        <taxon>Diptera</taxon>
        <taxon>Nematocera</taxon>
        <taxon>Culicoidea</taxon>
        <taxon>Culicidae</taxon>
        <taxon>Culicinae</taxon>
        <taxon>Culicini</taxon>
        <taxon>Culex</taxon>
        <taxon>Culex</taxon>
    </lineage>
</organism>
<accession>A0A8D8ABA3</accession>